<dbReference type="RefSeq" id="WP_141443513.1">
    <property type="nucleotide sequence ID" value="NZ_CP038231.1"/>
</dbReference>
<proteinExistence type="predicted"/>
<evidence type="ECO:0000313" key="3">
    <source>
        <dbReference type="EMBL" id="QDH13805.1"/>
    </source>
</evidence>
<feature type="region of interest" description="Disordered" evidence="1">
    <location>
        <begin position="158"/>
        <end position="181"/>
    </location>
</feature>
<dbReference type="EMBL" id="CP038231">
    <property type="protein sequence ID" value="QDH13805.1"/>
    <property type="molecule type" value="Genomic_DNA"/>
</dbReference>
<accession>A0A4Y6UCF9</accession>
<evidence type="ECO:0000313" key="4">
    <source>
        <dbReference type="Proteomes" id="UP000318709"/>
    </source>
</evidence>
<dbReference type="Pfam" id="PF18946">
    <property type="entry name" value="Apex"/>
    <property type="match status" value="1"/>
</dbReference>
<gene>
    <name evidence="3" type="ORF">E3E12_05985</name>
</gene>
<name>A0A4Y6UCF9_9PROT</name>
<protein>
    <recommendedName>
        <fullName evidence="2">Bacteriophage Mu Gp45 N-terminal domain-containing protein</fullName>
    </recommendedName>
</protein>
<dbReference type="KEGG" id="swf:E3E12_05985"/>
<dbReference type="InterPro" id="IPR044033">
    <property type="entry name" value="GpV-like_apex"/>
</dbReference>
<evidence type="ECO:0000256" key="1">
    <source>
        <dbReference type="SAM" id="MobiDB-lite"/>
    </source>
</evidence>
<dbReference type="AlphaFoldDB" id="A0A4Y6UCF9"/>
<evidence type="ECO:0000259" key="2">
    <source>
        <dbReference type="Pfam" id="PF06890"/>
    </source>
</evidence>
<dbReference type="Proteomes" id="UP000318709">
    <property type="component" value="Chromosome"/>
</dbReference>
<keyword evidence="4" id="KW-1185">Reference proteome</keyword>
<dbReference type="OrthoDB" id="8449472at2"/>
<organism evidence="3 4">
    <name type="scientific">Formicincola oecophyllae</name>
    <dbReference type="NCBI Taxonomy" id="2558361"/>
    <lineage>
        <taxon>Bacteria</taxon>
        <taxon>Pseudomonadati</taxon>
        <taxon>Pseudomonadota</taxon>
        <taxon>Alphaproteobacteria</taxon>
        <taxon>Acetobacterales</taxon>
        <taxon>Acetobacteraceae</taxon>
        <taxon>Formicincola</taxon>
    </lineage>
</organism>
<reference evidence="3 4" key="1">
    <citation type="submission" date="2019-03" db="EMBL/GenBank/DDBJ databases">
        <title>The complete genome sequence of Swingsia_sp. F3b2 LMG30590(T).</title>
        <authorList>
            <person name="Chua K.-O."/>
            <person name="Chan K.-G."/>
            <person name="See-Too W.-S."/>
        </authorList>
    </citation>
    <scope>NUCLEOTIDE SEQUENCE [LARGE SCALE GENOMIC DNA]</scope>
    <source>
        <strain evidence="3 4">F3b2</strain>
    </source>
</reference>
<dbReference type="Pfam" id="PF06890">
    <property type="entry name" value="Phage_Mu_Gp45"/>
    <property type="match status" value="1"/>
</dbReference>
<sequence length="181" mass="18918">MTFSKHLFDLAHSIRSQILRGVVKALDDSGGQQKVAVEMHVGQVRSGVPVLQTFGFSSHVPLNGAVTHVLQNGADPSDLFALPPENPSIARMGGLNEGESVVYDAAGQRLHFQDGKLLKVSVQDAIVIEVAGVEIMRVDADGLHIQGSINSTGDQVAGGISTQSHIHGGVKTGPASTGKPE</sequence>
<feature type="domain" description="Bacteriophage Mu Gp45 N-terminal" evidence="2">
    <location>
        <begin position="20"/>
        <end position="87"/>
    </location>
</feature>
<dbReference type="InterPro" id="IPR053861">
    <property type="entry name" value="Phage_Mu_Gp45_N"/>
</dbReference>